<dbReference type="InterPro" id="IPR024624">
    <property type="entry name" value="Pyridox_Oxase_Alr4036_FMN-bd"/>
</dbReference>
<dbReference type="Pfam" id="PF12766">
    <property type="entry name" value="Pyridox_oxase_2"/>
    <property type="match status" value="1"/>
</dbReference>
<dbReference type="InterPro" id="IPR012349">
    <property type="entry name" value="Split_barrel_FMN-bd"/>
</dbReference>
<keyword evidence="3" id="KW-1185">Reference proteome</keyword>
<dbReference type="Proteomes" id="UP000789759">
    <property type="component" value="Unassembled WGS sequence"/>
</dbReference>
<dbReference type="AlphaFoldDB" id="A0A9N9FGP3"/>
<dbReference type="OrthoDB" id="434253at2759"/>
<accession>A0A9N9FGP3</accession>
<dbReference type="PANTHER" id="PTHR28243">
    <property type="entry name" value="AGL049CP"/>
    <property type="match status" value="1"/>
</dbReference>
<name>A0A9N9FGP3_9GLOM</name>
<evidence type="ECO:0000313" key="3">
    <source>
        <dbReference type="Proteomes" id="UP000789759"/>
    </source>
</evidence>
<dbReference type="SUPFAM" id="SSF50475">
    <property type="entry name" value="FMN-binding split barrel"/>
    <property type="match status" value="1"/>
</dbReference>
<protein>
    <submittedName>
        <fullName evidence="2">280_t:CDS:1</fullName>
    </submittedName>
</protein>
<dbReference type="Gene3D" id="2.30.110.10">
    <property type="entry name" value="Electron Transport, Fmn-binding Protein, Chain A"/>
    <property type="match status" value="1"/>
</dbReference>
<evidence type="ECO:0000259" key="1">
    <source>
        <dbReference type="Pfam" id="PF12766"/>
    </source>
</evidence>
<dbReference type="EMBL" id="CAJVQA010001980">
    <property type="protein sequence ID" value="CAG8532903.1"/>
    <property type="molecule type" value="Genomic_DNA"/>
</dbReference>
<dbReference type="GO" id="GO:0010181">
    <property type="term" value="F:FMN binding"/>
    <property type="evidence" value="ECO:0007669"/>
    <property type="project" value="InterPro"/>
</dbReference>
<feature type="domain" description="Pyridoxamine 5'-phosphate oxidase Alr4036 family FMN-binding" evidence="1">
    <location>
        <begin position="4"/>
        <end position="116"/>
    </location>
</feature>
<evidence type="ECO:0000313" key="2">
    <source>
        <dbReference type="EMBL" id="CAG8532903.1"/>
    </source>
</evidence>
<dbReference type="PANTHER" id="PTHR28243:SF1">
    <property type="entry name" value="PYRIDOXAMINE 5'-PHOSPHATE OXIDASE ALR4036 FAMILY FMN-BINDING DOMAIN-CONTAINING PROTEIN"/>
    <property type="match status" value="1"/>
</dbReference>
<organism evidence="2 3">
    <name type="scientific">Cetraspora pellucida</name>
    <dbReference type="NCBI Taxonomy" id="1433469"/>
    <lineage>
        <taxon>Eukaryota</taxon>
        <taxon>Fungi</taxon>
        <taxon>Fungi incertae sedis</taxon>
        <taxon>Mucoromycota</taxon>
        <taxon>Glomeromycotina</taxon>
        <taxon>Glomeromycetes</taxon>
        <taxon>Diversisporales</taxon>
        <taxon>Gigasporaceae</taxon>
        <taxon>Cetraspora</taxon>
    </lineage>
</organism>
<comment type="caution">
    <text evidence="2">The sequence shown here is derived from an EMBL/GenBank/DDBJ whole genome shotgun (WGS) entry which is preliminary data.</text>
</comment>
<gene>
    <name evidence="2" type="ORF">CPELLU_LOCUS3928</name>
</gene>
<proteinExistence type="predicted"/>
<reference evidence="2" key="1">
    <citation type="submission" date="2021-06" db="EMBL/GenBank/DDBJ databases">
        <authorList>
            <person name="Kallberg Y."/>
            <person name="Tangrot J."/>
            <person name="Rosling A."/>
        </authorList>
    </citation>
    <scope>NUCLEOTIDE SEQUENCE</scope>
    <source>
        <strain evidence="2">FL966</strain>
    </source>
</reference>
<sequence length="260" mass="29967">MSSTPWKPILKSLISENIKILKSTIPILPMQFSTFDASTCRPTNRTVMFRGFLGEKNNGIHKNELVEYLNSMSSEISLKGINPEIETDLLVITTDIRTPKVKHLLENPGFEVCWLSGNAYVLPPPTNPILAHFPSNLLHPYSFSVNLTSLIDQFDWEQERKRYWYETSSDLRARFLMPPSAQEINEGEIQKVVRELDSIGKNMDEILLVNKALENFGLIVMKVDYVDHLELKLTHNRTIWKLQKSVDLNKEEWVKKDVVP</sequence>